<keyword evidence="6" id="KW-0378">Hydrolase</keyword>
<dbReference type="GO" id="GO:0000724">
    <property type="term" value="P:double-strand break repair via homologous recombination"/>
    <property type="evidence" value="ECO:0007669"/>
    <property type="project" value="TreeGrafter"/>
</dbReference>
<dbReference type="PANTHER" id="PTHR10150:SF0">
    <property type="entry name" value="DNA REPAIR ENDONUCLEASE XPF"/>
    <property type="match status" value="1"/>
</dbReference>
<dbReference type="Gene3D" id="1.10.150.20">
    <property type="entry name" value="5' to 3' exonuclease, C-terminal subdomain"/>
    <property type="match status" value="1"/>
</dbReference>
<evidence type="ECO:0000256" key="1">
    <source>
        <dbReference type="ARBA" id="ARBA00004123"/>
    </source>
</evidence>
<keyword evidence="8" id="KW-0234">DNA repair</keyword>
<sequence length="1032" mass="119547">MDSHPLFLPYEQSAAEELEKKQNCFLLAGIGMSLQRVVALYLLNKAKVSQEVGAQKDDHLIMILGAEEEDKEALRSFGVDVKNADETLVVKRNESYLKGGIFAPTSKTLVLDLLAKKLSPHIISGFVIMNADKSLKGSNAQGIHTFMSNVCFCLKIYKKDNKDGFVKVLSSNPNGLSFKGGDIKDFMKASYVDKLILYPRIRTEVKESIEECPKSNIIEAEIEMNPRMGKLHEIIIKLLHFCIEILEKELEKFDLDEDFFTPNTILSGNYNLKLKLELKNEFFDISSKARIALRDITCLKYLLNTLLESDAISFHLKLLACKETNNPNSIFLTAYEEVEALVDQMAATNLDRIYQIKPKQVDSNPFGAKWKFTNVGVLNDQNADIWAQWEMSKKNEILELNGAEEEFEGHISQDCSGKWLGIIKIFKEMNEEISTNLKLDFKPRSTKKFETDSEEDQPEKALKSVLKPKCELQMETGPKRRRVLIVAKSLSHCKDLRRYLASVFIAKEKEFKYFSNKLSFFTDNFSESVRRERILDGKNYSREQKIEAYLVHKLNFVLKQNREEFIKNIDTINFTKRRRSTESNYNTAAVIQNSQTKVEPKEESKEETKEAEQNSESKKTENEDTLGLYDDLYDFDPESFDKEKIITNGVVNVITFRNSEDLSIYLDSFNPNYIILLDPKLEYFRSIELYNARRNLEAVEDFRLKIYYFIYKDSTEKFHYLNTIQREKKAFDRIIRLQRELSLGKKMLVEVPDPLIEEREALKKLQKLNKYSTAIGGQKARDSEDLMREQIVVVDVREFSSSTPHYLYDAGFWVIPVTLNVGDFVLSNKIAVEKKAVSTFDLHQSLNSGRLLKQITFMSKFYERVILLIEFDDNINFKLKEMYTYEDNASVNPASVFSKLTLLIMNFPNIICFWSKGQKETAEIFTKIKANTENPDIERVERIGKVIRDKKANNPDLMEIIEAEEDDELRNKHLPQDFLRSLPGVSHRNITVWFKGIKNITELIKLSKKDLIDRCGDHFGKKIFDVLHWEMK</sequence>
<evidence type="ECO:0000256" key="10">
    <source>
        <dbReference type="SAM" id="MobiDB-lite"/>
    </source>
</evidence>
<feature type="compositionally biased region" description="Basic and acidic residues" evidence="10">
    <location>
        <begin position="598"/>
        <end position="622"/>
    </location>
</feature>
<evidence type="ECO:0000256" key="2">
    <source>
        <dbReference type="ARBA" id="ARBA00010015"/>
    </source>
</evidence>
<accession>A0AAD1XQT2</accession>
<evidence type="ECO:0000259" key="11">
    <source>
        <dbReference type="SMART" id="SM00891"/>
    </source>
</evidence>
<dbReference type="InterPro" id="IPR047520">
    <property type="entry name" value="XPF_nuclease"/>
</dbReference>
<dbReference type="InterPro" id="IPR006166">
    <property type="entry name" value="ERCC4_domain"/>
</dbReference>
<dbReference type="GO" id="GO:0000712">
    <property type="term" value="P:resolution of meiotic recombination intermediates"/>
    <property type="evidence" value="ECO:0007669"/>
    <property type="project" value="TreeGrafter"/>
</dbReference>
<evidence type="ECO:0000313" key="12">
    <source>
        <dbReference type="EMBL" id="CAI2377235.1"/>
    </source>
</evidence>
<keyword evidence="3" id="KW-0540">Nuclease</keyword>
<feature type="domain" description="ERCC4" evidence="11">
    <location>
        <begin position="791"/>
        <end position="873"/>
    </location>
</feature>
<keyword evidence="13" id="KW-1185">Reference proteome</keyword>
<dbReference type="InterPro" id="IPR010994">
    <property type="entry name" value="RuvA_2-like"/>
</dbReference>
<dbReference type="FunFam" id="3.40.50.10130:FF:000002">
    <property type="entry name" value="DNA repair endonuclease XPF"/>
    <property type="match status" value="1"/>
</dbReference>
<keyword evidence="4" id="KW-0255">Endonuclease</keyword>
<dbReference type="GO" id="GO:0000110">
    <property type="term" value="C:nucleotide-excision repair factor 1 complex"/>
    <property type="evidence" value="ECO:0007669"/>
    <property type="project" value="TreeGrafter"/>
</dbReference>
<keyword evidence="5" id="KW-0227">DNA damage</keyword>
<dbReference type="GO" id="GO:1901255">
    <property type="term" value="P:nucleotide-excision repair involved in interstrand cross-link repair"/>
    <property type="evidence" value="ECO:0007669"/>
    <property type="project" value="TreeGrafter"/>
</dbReference>
<comment type="similarity">
    <text evidence="2">Belongs to the XPF family.</text>
</comment>
<gene>
    <name evidence="12" type="ORF">ECRASSUSDP1_LOCUS18618</name>
</gene>
<dbReference type="EMBL" id="CAMPGE010018861">
    <property type="protein sequence ID" value="CAI2377235.1"/>
    <property type="molecule type" value="Genomic_DNA"/>
</dbReference>
<comment type="caution">
    <text evidence="12">The sequence shown here is derived from an EMBL/GenBank/DDBJ whole genome shotgun (WGS) entry which is preliminary data.</text>
</comment>
<feature type="region of interest" description="Disordered" evidence="10">
    <location>
        <begin position="585"/>
        <end position="622"/>
    </location>
</feature>
<dbReference type="AlphaFoldDB" id="A0AAD1XQT2"/>
<proteinExistence type="inferred from homology"/>
<dbReference type="GO" id="GO:0003697">
    <property type="term" value="F:single-stranded DNA binding"/>
    <property type="evidence" value="ECO:0007669"/>
    <property type="project" value="TreeGrafter"/>
</dbReference>
<evidence type="ECO:0000256" key="6">
    <source>
        <dbReference type="ARBA" id="ARBA00022801"/>
    </source>
</evidence>
<comment type="subcellular location">
    <subcellularLocation>
        <location evidence="1">Nucleus</location>
    </subcellularLocation>
</comment>
<evidence type="ECO:0000256" key="4">
    <source>
        <dbReference type="ARBA" id="ARBA00022759"/>
    </source>
</evidence>
<dbReference type="GO" id="GO:0003684">
    <property type="term" value="F:damaged DNA binding"/>
    <property type="evidence" value="ECO:0007669"/>
    <property type="project" value="TreeGrafter"/>
</dbReference>
<dbReference type="Proteomes" id="UP001295684">
    <property type="component" value="Unassembled WGS sequence"/>
</dbReference>
<evidence type="ECO:0000256" key="3">
    <source>
        <dbReference type="ARBA" id="ARBA00022722"/>
    </source>
</evidence>
<reference evidence="12" key="1">
    <citation type="submission" date="2023-07" db="EMBL/GenBank/DDBJ databases">
        <authorList>
            <consortium name="AG Swart"/>
            <person name="Singh M."/>
            <person name="Singh A."/>
            <person name="Seah K."/>
            <person name="Emmerich C."/>
        </authorList>
    </citation>
    <scope>NUCLEOTIDE SEQUENCE</scope>
    <source>
        <strain evidence="12">DP1</strain>
    </source>
</reference>
<protein>
    <recommendedName>
        <fullName evidence="11">ERCC4 domain-containing protein</fullName>
    </recommendedName>
</protein>
<evidence type="ECO:0000256" key="9">
    <source>
        <dbReference type="ARBA" id="ARBA00023242"/>
    </source>
</evidence>
<dbReference type="InterPro" id="IPR011335">
    <property type="entry name" value="Restrct_endonuc-II-like"/>
</dbReference>
<name>A0AAD1XQT2_EUPCR</name>
<dbReference type="GO" id="GO:0000014">
    <property type="term" value="F:single-stranded DNA endodeoxyribonuclease activity"/>
    <property type="evidence" value="ECO:0007669"/>
    <property type="project" value="TreeGrafter"/>
</dbReference>
<dbReference type="Pfam" id="PF02732">
    <property type="entry name" value="ERCC4"/>
    <property type="match status" value="1"/>
</dbReference>
<evidence type="ECO:0000256" key="5">
    <source>
        <dbReference type="ARBA" id="ARBA00022763"/>
    </source>
</evidence>
<dbReference type="CDD" id="cd20078">
    <property type="entry name" value="XPF_nuclease_XPF_euk"/>
    <property type="match status" value="1"/>
</dbReference>
<evidence type="ECO:0000256" key="8">
    <source>
        <dbReference type="ARBA" id="ARBA00023204"/>
    </source>
</evidence>
<evidence type="ECO:0000313" key="13">
    <source>
        <dbReference type="Proteomes" id="UP001295684"/>
    </source>
</evidence>
<dbReference type="SUPFAM" id="SSF52980">
    <property type="entry name" value="Restriction endonuclease-like"/>
    <property type="match status" value="1"/>
</dbReference>
<keyword evidence="7" id="KW-0238">DNA-binding</keyword>
<keyword evidence="9" id="KW-0539">Nucleus</keyword>
<dbReference type="Gene3D" id="3.40.50.10130">
    <property type="match status" value="1"/>
</dbReference>
<dbReference type="SUPFAM" id="SSF47781">
    <property type="entry name" value="RuvA domain 2-like"/>
    <property type="match status" value="1"/>
</dbReference>
<evidence type="ECO:0000256" key="7">
    <source>
        <dbReference type="ARBA" id="ARBA00023125"/>
    </source>
</evidence>
<dbReference type="PANTHER" id="PTHR10150">
    <property type="entry name" value="DNA REPAIR ENDONUCLEASE XPF"/>
    <property type="match status" value="1"/>
</dbReference>
<feature type="compositionally biased region" description="Polar residues" evidence="10">
    <location>
        <begin position="585"/>
        <end position="596"/>
    </location>
</feature>
<dbReference type="SMART" id="SM00891">
    <property type="entry name" value="ERCC4"/>
    <property type="match status" value="1"/>
</dbReference>
<organism evidence="12 13">
    <name type="scientific">Euplotes crassus</name>
    <dbReference type="NCBI Taxonomy" id="5936"/>
    <lineage>
        <taxon>Eukaryota</taxon>
        <taxon>Sar</taxon>
        <taxon>Alveolata</taxon>
        <taxon>Ciliophora</taxon>
        <taxon>Intramacronucleata</taxon>
        <taxon>Spirotrichea</taxon>
        <taxon>Hypotrichia</taxon>
        <taxon>Euplotida</taxon>
        <taxon>Euplotidae</taxon>
        <taxon>Moneuplotes</taxon>
    </lineage>
</organism>